<dbReference type="PANTHER" id="PTHR44791:SF1">
    <property type="entry name" value="TELOMERASE PROTEIN COMPONENT 1"/>
    <property type="match status" value="1"/>
</dbReference>
<dbReference type="SUPFAM" id="SSF140864">
    <property type="entry name" value="TROVE domain-like"/>
    <property type="match status" value="1"/>
</dbReference>
<evidence type="ECO:0000313" key="5">
    <source>
        <dbReference type="EMBL" id="VDD83550.1"/>
    </source>
</evidence>
<protein>
    <recommendedName>
        <fullName evidence="7">DUF4062 domain-containing protein</fullName>
    </recommendedName>
</protein>
<dbReference type="InterPro" id="IPR027417">
    <property type="entry name" value="P-loop_NTPase"/>
</dbReference>
<feature type="compositionally biased region" description="Acidic residues" evidence="2">
    <location>
        <begin position="1940"/>
        <end position="1950"/>
    </location>
</feature>
<organism evidence="5 6">
    <name type="scientific">Mesocestoides corti</name>
    <name type="common">Flatworm</name>
    <dbReference type="NCBI Taxonomy" id="53468"/>
    <lineage>
        <taxon>Eukaryota</taxon>
        <taxon>Metazoa</taxon>
        <taxon>Spiralia</taxon>
        <taxon>Lophotrochozoa</taxon>
        <taxon>Platyhelminthes</taxon>
        <taxon>Cestoda</taxon>
        <taxon>Eucestoda</taxon>
        <taxon>Cyclophyllidea</taxon>
        <taxon>Mesocestoididae</taxon>
        <taxon>Mesocestoides</taxon>
    </lineage>
</organism>
<feature type="domain" description="DUF4062" evidence="4">
    <location>
        <begin position="367"/>
        <end position="453"/>
    </location>
</feature>
<dbReference type="PROSITE" id="PS50082">
    <property type="entry name" value="WD_REPEATS_2"/>
    <property type="match status" value="1"/>
</dbReference>
<dbReference type="Gene3D" id="2.130.10.10">
    <property type="entry name" value="YVTN repeat-like/Quinoprotein amine dehydrogenase"/>
    <property type="match status" value="3"/>
</dbReference>
<dbReference type="Pfam" id="PF05731">
    <property type="entry name" value="TROVE"/>
    <property type="match status" value="1"/>
</dbReference>
<accession>A0A158QW93</accession>
<feature type="repeat" description="WD" evidence="1">
    <location>
        <begin position="1865"/>
        <end position="1895"/>
    </location>
</feature>
<dbReference type="InterPro" id="IPR008858">
    <property type="entry name" value="TROVE_dom"/>
</dbReference>
<dbReference type="GO" id="GO:0070034">
    <property type="term" value="F:telomerase RNA binding"/>
    <property type="evidence" value="ECO:0007669"/>
    <property type="project" value="TreeGrafter"/>
</dbReference>
<evidence type="ECO:0008006" key="7">
    <source>
        <dbReference type="Google" id="ProtNLM"/>
    </source>
</evidence>
<evidence type="ECO:0000256" key="1">
    <source>
        <dbReference type="PROSITE-ProRule" id="PRU00221"/>
    </source>
</evidence>
<dbReference type="InterPro" id="IPR015943">
    <property type="entry name" value="WD40/YVTN_repeat-like_dom_sf"/>
</dbReference>
<evidence type="ECO:0000259" key="3">
    <source>
        <dbReference type="Pfam" id="PF05731"/>
    </source>
</evidence>
<dbReference type="SMART" id="SM00320">
    <property type="entry name" value="WD40"/>
    <property type="match status" value="9"/>
</dbReference>
<dbReference type="Pfam" id="PF00400">
    <property type="entry name" value="WD40"/>
    <property type="match status" value="2"/>
</dbReference>
<dbReference type="PANTHER" id="PTHR44791">
    <property type="entry name" value="TELOMERASE PROTEIN COMPONENT 1 TEP1"/>
    <property type="match status" value="1"/>
</dbReference>
<dbReference type="STRING" id="53468.A0A158QW93"/>
<evidence type="ECO:0000256" key="2">
    <source>
        <dbReference type="SAM" id="MobiDB-lite"/>
    </source>
</evidence>
<evidence type="ECO:0000313" key="6">
    <source>
        <dbReference type="Proteomes" id="UP000267029"/>
    </source>
</evidence>
<reference evidence="5 6" key="1">
    <citation type="submission" date="2018-10" db="EMBL/GenBank/DDBJ databases">
        <authorList>
            <consortium name="Pathogen Informatics"/>
        </authorList>
    </citation>
    <scope>NUCLEOTIDE SEQUENCE [LARGE SCALE GENOMIC DNA]</scope>
</reference>
<proteinExistence type="predicted"/>
<dbReference type="InterPro" id="IPR036322">
    <property type="entry name" value="WD40_repeat_dom_sf"/>
</dbReference>
<dbReference type="SUPFAM" id="SSF50978">
    <property type="entry name" value="WD40 repeat-like"/>
    <property type="match status" value="3"/>
</dbReference>
<name>A0A158QW93_MESCO</name>
<dbReference type="InterPro" id="IPR052652">
    <property type="entry name" value="Telomerase_Complex_Comp"/>
</dbReference>
<dbReference type="GO" id="GO:0005697">
    <property type="term" value="C:telomerase holoenzyme complex"/>
    <property type="evidence" value="ECO:0007669"/>
    <property type="project" value="TreeGrafter"/>
</dbReference>
<dbReference type="SUPFAM" id="SSF52540">
    <property type="entry name" value="P-loop containing nucleoside triphosphate hydrolases"/>
    <property type="match status" value="1"/>
</dbReference>
<dbReference type="InterPro" id="IPR001680">
    <property type="entry name" value="WD40_rpt"/>
</dbReference>
<evidence type="ECO:0000259" key="4">
    <source>
        <dbReference type="Pfam" id="PF13271"/>
    </source>
</evidence>
<dbReference type="GO" id="GO:0003720">
    <property type="term" value="F:telomerase activity"/>
    <property type="evidence" value="ECO:0007669"/>
    <property type="project" value="TreeGrafter"/>
</dbReference>
<gene>
    <name evidence="5" type="ORF">MCOS_LOCUS9553</name>
</gene>
<feature type="domain" description="TROVE" evidence="3">
    <location>
        <begin position="82"/>
        <end position="222"/>
    </location>
</feature>
<keyword evidence="6" id="KW-1185">Reference proteome</keyword>
<dbReference type="InterPro" id="IPR025139">
    <property type="entry name" value="DUF4062"/>
</dbReference>
<dbReference type="OrthoDB" id="427368at2759"/>
<feature type="region of interest" description="Disordered" evidence="2">
    <location>
        <begin position="1927"/>
        <end position="1996"/>
    </location>
</feature>
<feature type="compositionally biased region" description="Polar residues" evidence="2">
    <location>
        <begin position="1977"/>
        <end position="1991"/>
    </location>
</feature>
<dbReference type="GO" id="GO:0000722">
    <property type="term" value="P:telomere maintenance via recombination"/>
    <property type="evidence" value="ECO:0007669"/>
    <property type="project" value="TreeGrafter"/>
</dbReference>
<dbReference type="Pfam" id="PF13271">
    <property type="entry name" value="DUF4062"/>
    <property type="match status" value="1"/>
</dbReference>
<sequence>MGSLNPNNSPSNESCRLSFLRLLEAVAELDPEFILKTFFHSSDHHGSLPRALRRVMVEKFREFDEYQLGRFCSFMTLIFVAKYNREKSGASNRKKNKEDAEMTPMPPTLKKMIRDLHISDPVYHVMCLLGKKYPTDASEYLKLGLPGDWNPELSGTRMRLPVPFTWETELSKTPQWAQLDAWHSLIDSGKLPYMAMLRNLRNLLLVNIDEEHINKVIRKLTARVSHFLAIGLDLVTLCAILKAVEIVSRILEYSTMLVLGDLEADHTNWRNRYTHHVGPINSVVNCQNSCSEDGWMVLQGYSDSILHFVAQVGSQSLVKQIEAVDRQLNLTCKSTGRHPTTLVSNTSQTTIELPAFFTTGGRAAAVQVFVSSTFRDMFGERDLISGLVFPALRKQLSHLDYPVILNEIDLRWGVPETYSQSSECIRVCLEKVVTSDYLILLLGERYGWTPPKEMVQTLPPKLLDQVMKIYVEGMSVTEMEVRLFYHLNYNKRKNLLCFIRDSSCLEYPATFAGIVSSTPMMGDLSVLSEAIFKSLYLLISDNVRSNPPVQPELQNHKICHYGSSIPTAYLEAIAASVSPRHLQEVLRALIIDLPLRGAQVQRARKAAVNNHPNAPFTQLLIPTGSKRKYESHVSRDGGLLCLIGSHGSGKTTLISAVAVALSDPEWLPTLPLSSSTMTQIPEVFRRRSRVFVHLTLGAYTSTTRHSGLLLAAIPQMTQLKQLLDVWIVRMFTELRTPIGGNNVDVDRQLNALEDELKSSGIIDVAHDGDLVKSIEIFHKLLRIIGEYVLNHYIFIVDSVDHLVPNNLDWIPEIIPENVKFVFSLNGDSKTARTLSIRPDALYLRMSELSLTEKSAAIRSYFAQYGKVLNESGFANQLSKLARKRDSGLPLYLKMACDELRLYSTFENLDLNLKSLPDHLPGLVAHIVARASICCGENLVKTILACLLCSRRPPYPAQLQRMVNTWLATSQQHCPPQLAAFINGDEDRIFKNSLDSYPVLTTLALHVLLSQLQPLISGFESVDESNCGCVTSSVTEQGEEVEPSLYASKGLRLCSSEVANVVRRLCFSTVRPINRFSAHHRLGYMKSSAKTESEPISLSSTPSELQTYRLLLYEHYDDLRDKVYYAFHARKFGFVVSTLSNPVYIQQKALNNDVQALVEEFLGFRTTDPDTEAAWSDIIENCQDTNFLVIRQFVLQSGHLLSKFPHLTGQLLLDSLPGGYKMLINEEVKRTILSNNDWTAMRTNPLSAHYLRSMELAWQPEAVTLPTALASDGDLLVACGDNSGSITLLDISSGKVVNTLYGHTGAVRDIVFILPDTNELTTKCLLLYSVSADATACLWKLIPSSDDLNSLTGLKLARISGQHDRPITACAWDSRRRNLITSGLDGLVRLYTIQPSLGGDLDGGADTASGFDLSTFKKACRTFSTHYQPINAMVLVEDKIVVGCFNGALWCFKTSSCSGKVCVDKMLLLGSDSVTLCKGVRDETYYEEWADVSGRHAAITALAYSGPDHGLIASVDFAGEVYLINANSFECIVRLEKASRGFPRQIFSRLCFLEEPASRECLLAQTGCSKTVSGAIAIWDIDRAQICDILVQKESESPEVCVGTKLTDNILTFGTSTGGISYLIPEFGPNLVQICPPPKRNSARVQAIDCFFSGVINGCALIVYGTARGDVTFAAVSTEGDSKIKLQLGHLLGEEKRPFSVWSHSIGRQEAGGGEAGGTLAVTISAMCGFAVSGGGDADCCFHFFDWSNLCDTGCTSLSIDSDFRLSVHSAGVSALASYDNIVVSGGKDGLLAIYRVEKSDEYNPARTLVTWPQAHLDWITCLAVRQADPTRLLVASGGNDHAIGVWLLLHGQEPERSCLSPVWNRSVHMKPVTNIAFKDEYIASASSDGVVMVWEASMRSVKRLRKFALQEVSEGCELVMLEFGETEESGKNEVVMTESGDSDCNQESDEASSSSDRNDDEVMEEYESSEEEGEEIGNTQETSTLEQNSNEKSWKESRHVLFDENTLADRWNMRLFVGYAHHNGRFGVSKIAPFVPRSELACAGHANTRVSGVIELASVAKNGTLVSASASPDSLSGEVYLWRLDKKLDRPAQPRGVHSGPITVIKECKGYVFVASDDGRLSVWEVKAGRQLGVMDRFTPCSIADLEVMVRSEEGEAFRASGFVLSSRCVYLVEMGSTPGADRLTFSSQMYGRRFALQTEVFSILVPEFRPDPAMVNCIIGTGERRCLCGALPVIQCLPKPLTLLFISGKRENTEDGREVVSSFISLRSDPTTTLSEYTLPNGEIVTAFCATEAGKRSADDAEFLVIVAGSDGLIRYLKWTILNPNGKPELVGYLPTGRRIAKICAVECNHYTVGFSNGDVGIYRFIN</sequence>
<feature type="compositionally biased region" description="Acidic residues" evidence="2">
    <location>
        <begin position="1958"/>
        <end position="1975"/>
    </location>
</feature>
<dbReference type="EMBL" id="UXSR01005761">
    <property type="protein sequence ID" value="VDD83550.1"/>
    <property type="molecule type" value="Genomic_DNA"/>
</dbReference>
<dbReference type="Proteomes" id="UP000267029">
    <property type="component" value="Unassembled WGS sequence"/>
</dbReference>
<keyword evidence="1" id="KW-0853">WD repeat</keyword>
<dbReference type="InterPro" id="IPR037214">
    <property type="entry name" value="TROVE_dom_sf"/>
</dbReference>